<protein>
    <submittedName>
        <fullName evidence="3">Family 10 glycosylhydrolase</fullName>
    </submittedName>
</protein>
<dbReference type="InterPro" id="IPR052177">
    <property type="entry name" value="Divisome_Glycosyl_Hydrolase"/>
</dbReference>
<evidence type="ECO:0000313" key="4">
    <source>
        <dbReference type="Proteomes" id="UP001598138"/>
    </source>
</evidence>
<dbReference type="Proteomes" id="UP001598138">
    <property type="component" value="Unassembled WGS sequence"/>
</dbReference>
<feature type="domain" description="Glycosyl hydrolase-like 10" evidence="2">
    <location>
        <begin position="24"/>
        <end position="334"/>
    </location>
</feature>
<dbReference type="Gene3D" id="3.20.20.80">
    <property type="entry name" value="Glycosidases"/>
    <property type="match status" value="1"/>
</dbReference>
<gene>
    <name evidence="3" type="ORF">U0R10_09750</name>
</gene>
<evidence type="ECO:0000259" key="2">
    <source>
        <dbReference type="Pfam" id="PF02638"/>
    </source>
</evidence>
<evidence type="ECO:0000256" key="1">
    <source>
        <dbReference type="ARBA" id="ARBA00022729"/>
    </source>
</evidence>
<dbReference type="InterPro" id="IPR003790">
    <property type="entry name" value="GHL10"/>
</dbReference>
<dbReference type="PANTHER" id="PTHR43405:SF1">
    <property type="entry name" value="GLYCOSYL HYDROLASE DIGH"/>
    <property type="match status" value="1"/>
</dbReference>
<dbReference type="Pfam" id="PF02638">
    <property type="entry name" value="GHL10"/>
    <property type="match status" value="1"/>
</dbReference>
<dbReference type="InterPro" id="IPR017853">
    <property type="entry name" value="GH"/>
</dbReference>
<dbReference type="PANTHER" id="PTHR43405">
    <property type="entry name" value="GLYCOSYL HYDROLASE DIGH"/>
    <property type="match status" value="1"/>
</dbReference>
<keyword evidence="1" id="KW-0732">Signal</keyword>
<sequence length="500" mass="56886">MMKQLLLFLLFISGGLLAQHPKRELRGVWVATVQNIDWPSPRNYNAITQQKEFTELLDSHQKTGINALFVQVRTAADAMYAKSAEPWSAYLSGLQGQAPKPYYDPLAFMISESHARGMEFHAWLNMNRASMSTKSLLSSESVVRKHPEWIVTYNHQHLFNFGIPAVRHYITNVVKNIVQNYDVDGIHFDDYFYPYPIKNEVFQDGEAYQTYKLPNESLADWRRRNVNNLIQEIAQAIKEINPRVKFGISPFGIWRHKSSDPEYGSPTRNGLQSYDDLFADTEKWAKAGWLDYLAPQLYWGSAHKVAPFGPLSAWWNEHGYGRPIYVGHAAYHLADQWNASELAKQLKHARSLDQVKGSIYFSSSQLAKNLKGFQDTLRKSYFTHVALVPTMPWLDSIPPTAPHQVSLNKKGGAWVLTWKPGEIGVDKDPAAYYLVYKIHRKEGMKALEHAENIIFKGSKTELNIEASSVESGHGFVVTAVDRLHNESPAGTVQWIVPNPN</sequence>
<keyword evidence="4" id="KW-1185">Reference proteome</keyword>
<proteinExistence type="predicted"/>
<name>A0ABW6DHD2_9BACT</name>
<dbReference type="RefSeq" id="WP_377983781.1">
    <property type="nucleotide sequence ID" value="NZ_JBBKXZ010000003.1"/>
</dbReference>
<reference evidence="3 4" key="1">
    <citation type="submission" date="2024-03" db="EMBL/GenBank/DDBJ databases">
        <title>Aquirufa genome sequencing.</title>
        <authorList>
            <person name="Pitt A."/>
            <person name="Hahn M.W."/>
        </authorList>
    </citation>
    <scope>NUCLEOTIDE SEQUENCE [LARGE SCALE GENOMIC DNA]</scope>
    <source>
        <strain evidence="3 4">OSTEICH-129V</strain>
    </source>
</reference>
<evidence type="ECO:0000313" key="3">
    <source>
        <dbReference type="EMBL" id="MFD3394908.1"/>
    </source>
</evidence>
<organism evidence="3 4">
    <name type="scientific">Aquirufa avitistagni</name>
    <dbReference type="NCBI Taxonomy" id="3104728"/>
    <lineage>
        <taxon>Bacteria</taxon>
        <taxon>Pseudomonadati</taxon>
        <taxon>Bacteroidota</taxon>
        <taxon>Cytophagia</taxon>
        <taxon>Cytophagales</taxon>
        <taxon>Flectobacillaceae</taxon>
        <taxon>Aquirufa</taxon>
    </lineage>
</organism>
<dbReference type="SUPFAM" id="SSF51445">
    <property type="entry name" value="(Trans)glycosidases"/>
    <property type="match status" value="1"/>
</dbReference>
<accession>A0ABW6DHD2</accession>
<comment type="caution">
    <text evidence="3">The sequence shown here is derived from an EMBL/GenBank/DDBJ whole genome shotgun (WGS) entry which is preliminary data.</text>
</comment>
<dbReference type="EMBL" id="JBBKXZ010000003">
    <property type="protein sequence ID" value="MFD3394908.1"/>
    <property type="molecule type" value="Genomic_DNA"/>
</dbReference>